<evidence type="ECO:0000313" key="3">
    <source>
        <dbReference type="Proteomes" id="UP000011724"/>
    </source>
</evidence>
<keyword evidence="1" id="KW-1133">Transmembrane helix</keyword>
<sequence>MQFLSMKHKCSTTKKVIFIVPILAVLFLAFIVSLHNETLSANSQLENAQFIIMPRNCYLKVP</sequence>
<keyword evidence="1" id="KW-0812">Transmembrane</keyword>
<organism evidence="2 3">
    <name type="scientific">Pseudodesulfovibrio piezophilus (strain DSM 21447 / JCM 15486 / C1TLV30)</name>
    <name type="common">Desulfovibrio piezophilus</name>
    <dbReference type="NCBI Taxonomy" id="1322246"/>
    <lineage>
        <taxon>Bacteria</taxon>
        <taxon>Pseudomonadati</taxon>
        <taxon>Thermodesulfobacteriota</taxon>
        <taxon>Desulfovibrionia</taxon>
        <taxon>Desulfovibrionales</taxon>
        <taxon>Desulfovibrionaceae</taxon>
    </lineage>
</organism>
<keyword evidence="3" id="KW-1185">Reference proteome</keyword>
<reference evidence="3" key="2">
    <citation type="journal article" date="2013" name="Stand. Genomic Sci.">
        <title>Complete genome sequence of Desulfocapsa sulfexigens, a marine deltaproteobacterium specialized in disproportionating inorganic sulfur compounds.</title>
        <authorList>
            <person name="Finster K.W."/>
            <person name="Kjeldsen K.U."/>
            <person name="Kube M."/>
            <person name="Reinhardt R."/>
            <person name="Mussmann M."/>
            <person name="Amann R."/>
            <person name="Schreiber L."/>
        </authorList>
    </citation>
    <scope>NUCLEOTIDE SEQUENCE [LARGE SCALE GENOMIC DNA]</scope>
    <source>
        <strain evidence="3">DSM 10523 / SB164P1</strain>
    </source>
</reference>
<dbReference type="EMBL" id="FO203427">
    <property type="protein sequence ID" value="CCH48407.1"/>
    <property type="molecule type" value="Genomic_DNA"/>
</dbReference>
<name>M1WRP4_PSEP2</name>
<dbReference type="AlphaFoldDB" id="M1WRP4"/>
<dbReference type="KEGG" id="dpi:BN4_11170"/>
<reference evidence="2 3" key="1">
    <citation type="journal article" date="2013" name="PLoS ONE">
        <title>The first genomic and proteomic characterization of a deep-sea sulfate reducer: insights into the piezophilic lifestyle of Desulfovibrio piezophilus.</title>
        <authorList>
            <person name="Pradel N."/>
            <person name="Ji B."/>
            <person name="Gimenez G."/>
            <person name="Talla E."/>
            <person name="Lenoble P."/>
            <person name="Garel M."/>
            <person name="Tamburini C."/>
            <person name="Fourquet P."/>
            <person name="Lebrun R."/>
            <person name="Bertin P."/>
            <person name="Denis Y."/>
            <person name="Pophillat M."/>
            <person name="Barbe V."/>
            <person name="Ollivier B."/>
            <person name="Dolla A."/>
        </authorList>
    </citation>
    <scope>NUCLEOTIDE SEQUENCE [LARGE SCALE GENOMIC DNA]</scope>
    <source>
        <strain evidence="3">DSM 10523 / SB164P1</strain>
    </source>
</reference>
<feature type="transmembrane region" description="Helical" evidence="1">
    <location>
        <begin position="16"/>
        <end position="35"/>
    </location>
</feature>
<proteinExistence type="predicted"/>
<evidence type="ECO:0000256" key="1">
    <source>
        <dbReference type="SAM" id="Phobius"/>
    </source>
</evidence>
<accession>M1WRP4</accession>
<keyword evidence="1" id="KW-0472">Membrane</keyword>
<evidence type="ECO:0000313" key="2">
    <source>
        <dbReference type="EMBL" id="CCH48407.1"/>
    </source>
</evidence>
<dbReference type="Proteomes" id="UP000011724">
    <property type="component" value="Chromosome"/>
</dbReference>
<protein>
    <submittedName>
        <fullName evidence="2">Uncharacterized protein</fullName>
    </submittedName>
</protein>
<dbReference type="STRING" id="1322246.BN4_11170"/>
<dbReference type="HOGENOM" id="CLU_2896779_0_0_7"/>
<gene>
    <name evidence="2" type="ordered locus">BN4_11170</name>
</gene>